<dbReference type="GO" id="GO:0003677">
    <property type="term" value="F:DNA binding"/>
    <property type="evidence" value="ECO:0007669"/>
    <property type="project" value="UniProtKB-KW"/>
</dbReference>
<dbReference type="Gene3D" id="1.10.10.10">
    <property type="entry name" value="Winged helix-like DNA-binding domain superfamily/Winged helix DNA-binding domain"/>
    <property type="match status" value="1"/>
</dbReference>
<comment type="caution">
    <text evidence="3">The sequence shown here is derived from an EMBL/GenBank/DDBJ whole genome shotgun (WGS) entry which is preliminary data.</text>
</comment>
<dbReference type="RefSeq" id="WP_188123080.1">
    <property type="nucleotide sequence ID" value="NZ_BOMP01000107.1"/>
</dbReference>
<proteinExistence type="predicted"/>
<dbReference type="Pfam" id="PF03551">
    <property type="entry name" value="PadR"/>
    <property type="match status" value="1"/>
</dbReference>
<dbReference type="EMBL" id="BOMP01000107">
    <property type="protein sequence ID" value="GIE43556.1"/>
    <property type="molecule type" value="Genomic_DNA"/>
</dbReference>
<organism evidence="3 4">
    <name type="scientific">Actinoplanes lobatus</name>
    <dbReference type="NCBI Taxonomy" id="113568"/>
    <lineage>
        <taxon>Bacteria</taxon>
        <taxon>Bacillati</taxon>
        <taxon>Actinomycetota</taxon>
        <taxon>Actinomycetes</taxon>
        <taxon>Micromonosporales</taxon>
        <taxon>Micromonosporaceae</taxon>
        <taxon>Actinoplanes</taxon>
    </lineage>
</organism>
<sequence>MGLHGGRRGFGGGEGGRMRRGMVPDLVLTALLDGPAHGYELMDRLERFSGGSWRPSPGSIYPLLQMFQDTGLVSSSETDGRKVFDLTGEGRERAAERRVDAFGAGFPSDPQEHSQLRTEMHQLRAAAQQVSAIASPEAVDQAVAIVKNARQALYRLLAEQ</sequence>
<evidence type="ECO:0000313" key="2">
    <source>
        <dbReference type="EMBL" id="GIE43556.1"/>
    </source>
</evidence>
<evidence type="ECO:0000313" key="3">
    <source>
        <dbReference type="EMBL" id="MBB4750983.1"/>
    </source>
</evidence>
<dbReference type="SUPFAM" id="SSF46785">
    <property type="entry name" value="Winged helix' DNA-binding domain"/>
    <property type="match status" value="1"/>
</dbReference>
<accession>A0A7W7HI55</accession>
<keyword evidence="5" id="KW-1185">Reference proteome</keyword>
<protein>
    <submittedName>
        <fullName evidence="3">DNA-binding PadR family transcriptional regulator</fullName>
    </submittedName>
</protein>
<evidence type="ECO:0000313" key="5">
    <source>
        <dbReference type="Proteomes" id="UP000631312"/>
    </source>
</evidence>
<keyword evidence="3" id="KW-0238">DNA-binding</keyword>
<dbReference type="Proteomes" id="UP000590511">
    <property type="component" value="Unassembled WGS sequence"/>
</dbReference>
<feature type="domain" description="Transcription regulator PadR N-terminal" evidence="1">
    <location>
        <begin position="27"/>
        <end position="95"/>
    </location>
</feature>
<dbReference type="InterPro" id="IPR005149">
    <property type="entry name" value="Tscrpt_reg_PadR_N"/>
</dbReference>
<reference evidence="2 5" key="2">
    <citation type="submission" date="2021-01" db="EMBL/GenBank/DDBJ databases">
        <title>Whole genome shotgun sequence of Actinoplanes lobatus NBRC 12513.</title>
        <authorList>
            <person name="Komaki H."/>
            <person name="Tamura T."/>
        </authorList>
    </citation>
    <scope>NUCLEOTIDE SEQUENCE [LARGE SCALE GENOMIC DNA]</scope>
    <source>
        <strain evidence="2 5">NBRC 12513</strain>
    </source>
</reference>
<name>A0A7W7HI55_9ACTN</name>
<reference evidence="3 4" key="1">
    <citation type="submission" date="2020-08" db="EMBL/GenBank/DDBJ databases">
        <title>Sequencing the genomes of 1000 actinobacteria strains.</title>
        <authorList>
            <person name="Klenk H.-P."/>
        </authorList>
    </citation>
    <scope>NUCLEOTIDE SEQUENCE [LARGE SCALE GENOMIC DNA]</scope>
    <source>
        <strain evidence="3 4">DSM 43150</strain>
    </source>
</reference>
<dbReference type="PANTHER" id="PTHR43252:SF2">
    <property type="entry name" value="TRANSCRIPTION REGULATOR, PADR-LIKE FAMILY"/>
    <property type="match status" value="1"/>
</dbReference>
<dbReference type="EMBL" id="JACHNC010000001">
    <property type="protein sequence ID" value="MBB4750983.1"/>
    <property type="molecule type" value="Genomic_DNA"/>
</dbReference>
<dbReference type="Proteomes" id="UP000631312">
    <property type="component" value="Unassembled WGS sequence"/>
</dbReference>
<evidence type="ECO:0000313" key="4">
    <source>
        <dbReference type="Proteomes" id="UP000590511"/>
    </source>
</evidence>
<dbReference type="AlphaFoldDB" id="A0A7W7HI55"/>
<dbReference type="InterPro" id="IPR036388">
    <property type="entry name" value="WH-like_DNA-bd_sf"/>
</dbReference>
<gene>
    <name evidence="2" type="ORF">Alo02nite_64540</name>
    <name evidence="3" type="ORF">BJ964_005144</name>
</gene>
<dbReference type="PANTHER" id="PTHR43252">
    <property type="entry name" value="TRANSCRIPTIONAL REGULATOR YQJI"/>
    <property type="match status" value="1"/>
</dbReference>
<evidence type="ECO:0000259" key="1">
    <source>
        <dbReference type="Pfam" id="PF03551"/>
    </source>
</evidence>
<dbReference type="InterPro" id="IPR036390">
    <property type="entry name" value="WH_DNA-bd_sf"/>
</dbReference>